<dbReference type="RefSeq" id="WP_066964134.1">
    <property type="nucleotide sequence ID" value="NZ_CP023449.1"/>
</dbReference>
<dbReference type="GO" id="GO:0016491">
    <property type="term" value="F:oxidoreductase activity"/>
    <property type="evidence" value="ECO:0007669"/>
    <property type="project" value="UniProtKB-KW"/>
</dbReference>
<reference evidence="10 11" key="1">
    <citation type="submission" date="2017-09" db="EMBL/GenBank/DDBJ databases">
        <title>The Catabolism of 3,6-Dichlorosalicylic acid is Initiated by the Cytochrome P450 Monooxygenase DsmABC in Rhizorhabdus dicambivorans Ndbn-20.</title>
        <authorList>
            <person name="Na L."/>
        </authorList>
    </citation>
    <scope>NUCLEOTIDE SEQUENCE [LARGE SCALE GENOMIC DNA]</scope>
    <source>
        <strain evidence="10 11">Ndbn-20m</strain>
    </source>
</reference>
<dbReference type="KEGG" id="rdi:CMV14_05035"/>
<dbReference type="OrthoDB" id="9803192at2"/>
<keyword evidence="4 7" id="KW-0274">FAD</keyword>
<dbReference type="AlphaFoldDB" id="A0A2A4FRC5"/>
<dbReference type="Pfam" id="PF07992">
    <property type="entry name" value="Pyr_redox_2"/>
    <property type="match status" value="1"/>
</dbReference>
<dbReference type="InterPro" id="IPR055275">
    <property type="entry name" value="Ferredox_Rdtase"/>
</dbReference>
<feature type="binding site" evidence="8">
    <location>
        <begin position="154"/>
        <end position="157"/>
    </location>
    <ligand>
        <name>NADP(+)</name>
        <dbReference type="ChEBI" id="CHEBI:58349"/>
    </ligand>
</feature>
<feature type="binding site" evidence="8">
    <location>
        <position position="366"/>
    </location>
    <ligand>
        <name>NADP(+)</name>
        <dbReference type="ChEBI" id="CHEBI:58349"/>
    </ligand>
</feature>
<protein>
    <submittedName>
        <fullName evidence="10">NADP oxidoreductase</fullName>
    </submittedName>
</protein>
<dbReference type="SUPFAM" id="SSF51971">
    <property type="entry name" value="Nucleotide-binding domain"/>
    <property type="match status" value="2"/>
</dbReference>
<comment type="caution">
    <text evidence="10">The sequence shown here is derived from an EMBL/GenBank/DDBJ whole genome shotgun (WGS) entry which is preliminary data.</text>
</comment>
<feature type="binding site" evidence="8">
    <location>
        <position position="210"/>
    </location>
    <ligand>
        <name>NADP(+)</name>
        <dbReference type="ChEBI" id="CHEBI:58349"/>
    </ligand>
</feature>
<dbReference type="Proteomes" id="UP000218934">
    <property type="component" value="Unassembled WGS sequence"/>
</dbReference>
<proteinExistence type="inferred from homology"/>
<dbReference type="PANTHER" id="PTHR48467:SF1">
    <property type="entry name" value="GLUTAMATE SYNTHASE 1 [NADH], CHLOROPLASTIC-LIKE"/>
    <property type="match status" value="1"/>
</dbReference>
<feature type="binding site" evidence="7">
    <location>
        <position position="16"/>
    </location>
    <ligand>
        <name>FAD</name>
        <dbReference type="ChEBI" id="CHEBI:57692"/>
    </ligand>
</feature>
<evidence type="ECO:0000313" key="10">
    <source>
        <dbReference type="EMBL" id="PCE40669.1"/>
    </source>
</evidence>
<evidence type="ECO:0000256" key="1">
    <source>
        <dbReference type="ARBA" id="ARBA00001974"/>
    </source>
</evidence>
<evidence type="ECO:0000256" key="4">
    <source>
        <dbReference type="ARBA" id="ARBA00022827"/>
    </source>
</evidence>
<feature type="binding site" evidence="7">
    <location>
        <begin position="366"/>
        <end position="368"/>
    </location>
    <ligand>
        <name>FAD</name>
        <dbReference type="ChEBI" id="CHEBI:57692"/>
    </ligand>
</feature>
<name>A0A2A4FRC5_9SPHN</name>
<feature type="binding site" evidence="7">
    <location>
        <position position="83"/>
    </location>
    <ligand>
        <name>FAD</name>
        <dbReference type="ChEBI" id="CHEBI:57692"/>
    </ligand>
</feature>
<feature type="binding site" evidence="7">
    <location>
        <position position="359"/>
    </location>
    <ligand>
        <name>FAD</name>
        <dbReference type="ChEBI" id="CHEBI:57692"/>
    </ligand>
</feature>
<dbReference type="PANTHER" id="PTHR48467">
    <property type="entry name" value="GLUTAMATE SYNTHASE 1 [NADH], CHLOROPLASTIC-LIKE"/>
    <property type="match status" value="1"/>
</dbReference>
<evidence type="ECO:0000256" key="2">
    <source>
        <dbReference type="ARBA" id="ARBA00008312"/>
    </source>
</evidence>
<evidence type="ECO:0000256" key="5">
    <source>
        <dbReference type="ARBA" id="ARBA00022857"/>
    </source>
</evidence>
<keyword evidence="5 8" id="KW-0521">NADP</keyword>
<dbReference type="InterPro" id="IPR021163">
    <property type="entry name" value="Ferredox_Rdtase_adrenod"/>
</dbReference>
<feature type="binding site" evidence="7">
    <location>
        <position position="46"/>
    </location>
    <ligand>
        <name>FAD</name>
        <dbReference type="ChEBI" id="CHEBI:57692"/>
    </ligand>
</feature>
<comment type="similarity">
    <text evidence="2">Belongs to the ferredoxin--NADP reductase type 1 family.</text>
</comment>
<evidence type="ECO:0000259" key="9">
    <source>
        <dbReference type="Pfam" id="PF07992"/>
    </source>
</evidence>
<dbReference type="Gene3D" id="3.40.50.720">
    <property type="entry name" value="NAD(P)-binding Rossmann-like Domain"/>
    <property type="match status" value="1"/>
</dbReference>
<dbReference type="PIRSF" id="PIRSF000362">
    <property type="entry name" value="FNR"/>
    <property type="match status" value="1"/>
</dbReference>
<keyword evidence="11" id="KW-1185">Reference proteome</keyword>
<evidence type="ECO:0000256" key="7">
    <source>
        <dbReference type="PIRSR" id="PIRSR000362-1"/>
    </source>
</evidence>
<sequence>MIDRPLRIAVVGSGPAALYGIGQLLDAADADAEIDVFERLPVPWGLVRGAVAPDHPEKKAVIDRQFAHFLRDRRVRFLGNVEIGRDVSAAELSDWYDAVLYATGADGDVAMDIPGETLSGSWASRDFVGFYSGHADFSHLRFDLGCSRAVIVGNGNVALDLARMLTLPLAELERTDIADHALEALRGSAIREVVILARRGAAQAAFNNPELEELEHLPDVGIEVLDRGTIAAADLAGVDGVVQRKLQTLRRLHARAGRPGDRRITFSFLVSPVEIRGAGHVERLIATRNALRPTAAGFEAVPTSETIEIETGLVLRAVGYRGTPLPGLPFDPVKGVIANLDGRVADGGRVLPGMYVAGWAKRGCRGIIGTNRKCAADTLRHFFEDRRAGRLRPGSLDRQGVVDLLRARGLMIMTHAGWTAIDRAERRAGRRCDRPRVKLTDRAAMLECAGLVSARA</sequence>
<evidence type="ECO:0000256" key="8">
    <source>
        <dbReference type="PIRSR" id="PIRSR000362-2"/>
    </source>
</evidence>
<accession>A0A2A4FRC5</accession>
<keyword evidence="6" id="KW-0560">Oxidoreductase</keyword>
<dbReference type="InterPro" id="IPR036188">
    <property type="entry name" value="FAD/NAD-bd_sf"/>
</dbReference>
<comment type="cofactor">
    <cofactor evidence="1 7">
        <name>FAD</name>
        <dbReference type="ChEBI" id="CHEBI:57692"/>
    </cofactor>
</comment>
<feature type="binding site" evidence="7">
    <location>
        <position position="38"/>
    </location>
    <ligand>
        <name>FAD</name>
        <dbReference type="ChEBI" id="CHEBI:57692"/>
    </ligand>
</feature>
<dbReference type="EMBL" id="NWUF01000024">
    <property type="protein sequence ID" value="PCE40669.1"/>
    <property type="molecule type" value="Genomic_DNA"/>
</dbReference>
<evidence type="ECO:0000313" key="11">
    <source>
        <dbReference type="Proteomes" id="UP000218934"/>
    </source>
</evidence>
<gene>
    <name evidence="10" type="ORF">COO09_18935</name>
</gene>
<organism evidence="10 11">
    <name type="scientific">Rhizorhabdus dicambivorans</name>
    <dbReference type="NCBI Taxonomy" id="1850238"/>
    <lineage>
        <taxon>Bacteria</taxon>
        <taxon>Pseudomonadati</taxon>
        <taxon>Pseudomonadota</taxon>
        <taxon>Alphaproteobacteria</taxon>
        <taxon>Sphingomonadales</taxon>
        <taxon>Sphingomonadaceae</taxon>
        <taxon>Rhizorhabdus</taxon>
    </lineage>
</organism>
<dbReference type="InterPro" id="IPR023753">
    <property type="entry name" value="FAD/NAD-binding_dom"/>
</dbReference>
<evidence type="ECO:0000256" key="6">
    <source>
        <dbReference type="ARBA" id="ARBA00023002"/>
    </source>
</evidence>
<feature type="domain" description="FAD/NAD(P)-binding" evidence="9">
    <location>
        <begin position="7"/>
        <end position="199"/>
    </location>
</feature>
<dbReference type="Gene3D" id="3.50.50.60">
    <property type="entry name" value="FAD/NAD(P)-binding domain"/>
    <property type="match status" value="1"/>
</dbReference>
<dbReference type="PRINTS" id="PR00419">
    <property type="entry name" value="ADXRDTASE"/>
</dbReference>
<feature type="binding site" evidence="8">
    <location>
        <begin position="198"/>
        <end position="199"/>
    </location>
    <ligand>
        <name>NADP(+)</name>
        <dbReference type="ChEBI" id="CHEBI:58349"/>
    </ligand>
</feature>
<evidence type="ECO:0000256" key="3">
    <source>
        <dbReference type="ARBA" id="ARBA00022630"/>
    </source>
</evidence>
<keyword evidence="3" id="KW-0285">Flavoprotein</keyword>